<reference evidence="2 3" key="2">
    <citation type="submission" date="2018-11" db="EMBL/GenBank/DDBJ databases">
        <authorList>
            <consortium name="Pathogen Informatics"/>
        </authorList>
    </citation>
    <scope>NUCLEOTIDE SEQUENCE [LARGE SCALE GENOMIC DNA]</scope>
    <source>
        <strain evidence="2 3">Egypt</strain>
    </source>
</reference>
<sequence>MFKIHLQLICRTTDEMRSVRAQLENACPDSLKLADILNRNTDATSNPELVKPSSPPIMDRLQRLVQDDVTSAEDEQVKFTGSPLVNGLTHITPTPSPNQISRGPDGLNDHAQTSSPIELKPEPDHTENLEDAPSPEEYALSLI</sequence>
<reference evidence="4" key="1">
    <citation type="submission" date="2016-06" db="UniProtKB">
        <authorList>
            <consortium name="WormBaseParasite"/>
        </authorList>
    </citation>
    <scope>IDENTIFICATION</scope>
</reference>
<dbReference type="WBParaSite" id="ECPE_0001441801-mRNA-1">
    <property type="protein sequence ID" value="ECPE_0001441801-mRNA-1"/>
    <property type="gene ID" value="ECPE_0001441801"/>
</dbReference>
<dbReference type="Proteomes" id="UP000272942">
    <property type="component" value="Unassembled WGS sequence"/>
</dbReference>
<evidence type="ECO:0000313" key="4">
    <source>
        <dbReference type="WBParaSite" id="ECPE_0001441801-mRNA-1"/>
    </source>
</evidence>
<evidence type="ECO:0000313" key="2">
    <source>
        <dbReference type="EMBL" id="VDP91650.1"/>
    </source>
</evidence>
<proteinExistence type="predicted"/>
<name>A0A183B593_9TREM</name>
<organism evidence="4">
    <name type="scientific">Echinostoma caproni</name>
    <dbReference type="NCBI Taxonomy" id="27848"/>
    <lineage>
        <taxon>Eukaryota</taxon>
        <taxon>Metazoa</taxon>
        <taxon>Spiralia</taxon>
        <taxon>Lophotrochozoa</taxon>
        <taxon>Platyhelminthes</taxon>
        <taxon>Trematoda</taxon>
        <taxon>Digenea</taxon>
        <taxon>Plagiorchiida</taxon>
        <taxon>Echinostomata</taxon>
        <taxon>Echinostomatoidea</taxon>
        <taxon>Echinostomatidae</taxon>
        <taxon>Echinostoma</taxon>
    </lineage>
</organism>
<feature type="region of interest" description="Disordered" evidence="1">
    <location>
        <begin position="83"/>
        <end position="143"/>
    </location>
</feature>
<evidence type="ECO:0000313" key="3">
    <source>
        <dbReference type="Proteomes" id="UP000272942"/>
    </source>
</evidence>
<gene>
    <name evidence="2" type="ORF">ECPE_LOCUS14378</name>
</gene>
<feature type="compositionally biased region" description="Basic and acidic residues" evidence="1">
    <location>
        <begin position="119"/>
        <end position="128"/>
    </location>
</feature>
<feature type="compositionally biased region" description="Polar residues" evidence="1">
    <location>
        <begin position="89"/>
        <end position="101"/>
    </location>
</feature>
<evidence type="ECO:0000256" key="1">
    <source>
        <dbReference type="SAM" id="MobiDB-lite"/>
    </source>
</evidence>
<accession>A0A183B593</accession>
<keyword evidence="3" id="KW-1185">Reference proteome</keyword>
<dbReference type="AlphaFoldDB" id="A0A183B593"/>
<protein>
    <submittedName>
        <fullName evidence="2 4">Uncharacterized protein</fullName>
    </submittedName>
</protein>
<dbReference type="EMBL" id="UZAN01057421">
    <property type="protein sequence ID" value="VDP91650.1"/>
    <property type="molecule type" value="Genomic_DNA"/>
</dbReference>